<organism evidence="2 3">
    <name type="scientific">Methylocaldum szegediense</name>
    <dbReference type="NCBI Taxonomy" id="73780"/>
    <lineage>
        <taxon>Bacteria</taxon>
        <taxon>Pseudomonadati</taxon>
        <taxon>Pseudomonadota</taxon>
        <taxon>Gammaproteobacteria</taxon>
        <taxon>Methylococcales</taxon>
        <taxon>Methylococcaceae</taxon>
        <taxon>Methylocaldum</taxon>
    </lineage>
</organism>
<reference evidence="2 3" key="1">
    <citation type="submission" date="2023-03" db="EMBL/GenBank/DDBJ databases">
        <authorList>
            <person name="Pearce D."/>
        </authorList>
    </citation>
    <scope>NUCLEOTIDE SEQUENCE [LARGE SCALE GENOMIC DNA]</scope>
    <source>
        <strain evidence="2">Msz</strain>
    </source>
</reference>
<evidence type="ECO:0000256" key="1">
    <source>
        <dbReference type="SAM" id="MobiDB-lite"/>
    </source>
</evidence>
<sequence length="74" mass="8948">MRHRFRRSGHFRSADREASKPPSLRPLKHCFYFRLHIPELAGYETTELTTRSNFPQVPIFVEINRNRSEHQCFF</sequence>
<dbReference type="EMBL" id="OX458333">
    <property type="protein sequence ID" value="CAI8881423.1"/>
    <property type="molecule type" value="Genomic_DNA"/>
</dbReference>
<evidence type="ECO:0000313" key="3">
    <source>
        <dbReference type="Proteomes" id="UP001162030"/>
    </source>
</evidence>
<protein>
    <submittedName>
        <fullName evidence="2">Uncharacterized protein</fullName>
    </submittedName>
</protein>
<feature type="compositionally biased region" description="Basic residues" evidence="1">
    <location>
        <begin position="1"/>
        <end position="10"/>
    </location>
</feature>
<keyword evidence="3" id="KW-1185">Reference proteome</keyword>
<gene>
    <name evidence="2" type="ORF">MSZNOR_3065</name>
</gene>
<name>A0ABM9I4A1_9GAMM</name>
<dbReference type="Proteomes" id="UP001162030">
    <property type="component" value="Chromosome"/>
</dbReference>
<evidence type="ECO:0000313" key="2">
    <source>
        <dbReference type="EMBL" id="CAI8881423.1"/>
    </source>
</evidence>
<feature type="region of interest" description="Disordered" evidence="1">
    <location>
        <begin position="1"/>
        <end position="24"/>
    </location>
</feature>
<accession>A0ABM9I4A1</accession>
<proteinExistence type="predicted"/>